<organism evidence="1 2">
    <name type="scientific">Trichococcus shcherbakoviae subsp. psychrophilus</name>
    <dbReference type="NCBI Taxonomy" id="2585775"/>
    <lineage>
        <taxon>Bacteria</taxon>
        <taxon>Bacillati</taxon>
        <taxon>Bacillota</taxon>
        <taxon>Bacilli</taxon>
        <taxon>Lactobacillales</taxon>
        <taxon>Carnobacteriaceae</taxon>
        <taxon>Trichococcus</taxon>
    </lineage>
</organism>
<dbReference type="Gene3D" id="3.40.50.11250">
    <property type="entry name" value="Protein of unknown function DUF3013"/>
    <property type="match status" value="1"/>
</dbReference>
<keyword evidence="2" id="KW-1185">Reference proteome</keyword>
<evidence type="ECO:0000313" key="2">
    <source>
        <dbReference type="Proteomes" id="UP000313395"/>
    </source>
</evidence>
<gene>
    <name evidence="1" type="ORF">FHK04_05375</name>
</gene>
<protein>
    <submittedName>
        <fullName evidence="1">DUF3013 family protein</fullName>
    </submittedName>
</protein>
<reference evidence="1 2" key="1">
    <citation type="submission" date="2019-06" db="EMBL/GenBank/DDBJ databases">
        <title>Description Trichococcus psychrophilus sp. nov., isolated from a cold spring, by genomic and phenotypic analyses.</title>
        <authorList>
            <person name="Zakharyuk A."/>
        </authorList>
    </citation>
    <scope>NUCLEOTIDE SEQUENCE [LARGE SCALE GENOMIC DNA]</scope>
    <source>
        <strain evidence="1 2">SKBG</strain>
    </source>
</reference>
<evidence type="ECO:0000313" key="1">
    <source>
        <dbReference type="EMBL" id="TNV68949.1"/>
    </source>
</evidence>
<dbReference type="EMBL" id="VENO01000002">
    <property type="protein sequence ID" value="TNV68949.1"/>
    <property type="molecule type" value="Genomic_DNA"/>
</dbReference>
<comment type="caution">
    <text evidence="1">The sequence shown here is derived from an EMBL/GenBank/DDBJ whole genome shotgun (WGS) entry which is preliminary data.</text>
</comment>
<dbReference type="InterPro" id="IPR021380">
    <property type="entry name" value="DUF3013"/>
</dbReference>
<name>A0A5C5E6U5_9LACT</name>
<accession>A0A5C5E6U5</accession>
<proteinExistence type="predicted"/>
<dbReference type="Proteomes" id="UP000313395">
    <property type="component" value="Unassembled WGS sequence"/>
</dbReference>
<dbReference type="AlphaFoldDB" id="A0A5C5E6U5"/>
<dbReference type="Pfam" id="PF11217">
    <property type="entry name" value="DUF3013"/>
    <property type="match status" value="1"/>
</dbReference>
<sequence>MDCLISDCSVMKYPSNFLPDLNISQTAPFINRSLHVACRFSGNDLLMHSPEYIFVPFFATMDGELHPEAVHIHLGTAETNKTRRKTMDKSMIDKIHEELEEQQLPCEWRLEWHKPFHTVEIVLLLEVSYPPDNSISDIFGHSNHEDRFVFEDSVLFYDRASSKIKTEEYLTGIPFDRKKGIQGGLAEAVVKNIRLTVGEANSKLRDFLSNEGDSSFELHWNELNFMQTIETLKELGRFDETYYRYP</sequence>